<sequence length="202" mass="23124">MTVNVVNHKDFLVSINELLCGSRTVLDIGCGLGTTLKQFCCPIKIGVDAHRPYLEKARFDEPLVTLNFRAERMRELFLPNSIDSVTLIDVIEHFEKEDALDVLQQVEEIAAQRVIIFTPRGFFQQNDVDHYGLGGETYQRHRSGWEVEDFQRLGYNIIIFAKFHDQKNKAFLEVYGEKADPIDALLAWKECSSRKSEPEGGM</sequence>
<feature type="domain" description="Methyltransferase" evidence="1">
    <location>
        <begin position="25"/>
        <end position="108"/>
    </location>
</feature>
<name>I4D1L2_DESAJ</name>
<organism evidence="2 3">
    <name type="scientific">Desulfosporosinus acidiphilus (strain DSM 22704 / JCM 16185 / SJ4)</name>
    <dbReference type="NCBI Taxonomy" id="646529"/>
    <lineage>
        <taxon>Bacteria</taxon>
        <taxon>Bacillati</taxon>
        <taxon>Bacillota</taxon>
        <taxon>Clostridia</taxon>
        <taxon>Eubacteriales</taxon>
        <taxon>Desulfitobacteriaceae</taxon>
        <taxon>Desulfosporosinus</taxon>
    </lineage>
</organism>
<dbReference type="Gene3D" id="3.40.50.150">
    <property type="entry name" value="Vaccinia Virus protein VP39"/>
    <property type="match status" value="1"/>
</dbReference>
<keyword evidence="3" id="KW-1185">Reference proteome</keyword>
<dbReference type="AlphaFoldDB" id="I4D1L2"/>
<dbReference type="SUPFAM" id="SSF53335">
    <property type="entry name" value="S-adenosyl-L-methionine-dependent methyltransferases"/>
    <property type="match status" value="1"/>
</dbReference>
<reference evidence="2 3" key="1">
    <citation type="journal article" date="2012" name="J. Bacteriol.">
        <title>Complete genome sequences of Desulfosporosinus orientis DSM765T, Desulfosporosinus youngiae DSM17734T, Desulfosporosinus meridiei DSM13257T, and Desulfosporosinus acidiphilus DSM22704T.</title>
        <authorList>
            <person name="Pester M."/>
            <person name="Brambilla E."/>
            <person name="Alazard D."/>
            <person name="Rattei T."/>
            <person name="Weinmaier T."/>
            <person name="Han J."/>
            <person name="Lucas S."/>
            <person name="Lapidus A."/>
            <person name="Cheng J.F."/>
            <person name="Goodwin L."/>
            <person name="Pitluck S."/>
            <person name="Peters L."/>
            <person name="Ovchinnikova G."/>
            <person name="Teshima H."/>
            <person name="Detter J.C."/>
            <person name="Han C.S."/>
            <person name="Tapia R."/>
            <person name="Land M.L."/>
            <person name="Hauser L."/>
            <person name="Kyrpides N.C."/>
            <person name="Ivanova N.N."/>
            <person name="Pagani I."/>
            <person name="Huntmann M."/>
            <person name="Wei C.L."/>
            <person name="Davenport K.W."/>
            <person name="Daligault H."/>
            <person name="Chain P.S."/>
            <person name="Chen A."/>
            <person name="Mavromatis K."/>
            <person name="Markowitz V."/>
            <person name="Szeto E."/>
            <person name="Mikhailova N."/>
            <person name="Pati A."/>
            <person name="Wagner M."/>
            <person name="Woyke T."/>
            <person name="Ollivier B."/>
            <person name="Klenk H.P."/>
            <person name="Spring S."/>
            <person name="Loy A."/>
        </authorList>
    </citation>
    <scope>NUCLEOTIDE SEQUENCE [LARGE SCALE GENOMIC DNA]</scope>
    <source>
        <strain evidence="3">DSM 22704 / JCM 16185 / SJ4</strain>
    </source>
</reference>
<dbReference type="OrthoDB" id="8441856at2"/>
<dbReference type="EMBL" id="CP003639">
    <property type="protein sequence ID" value="AFM39686.1"/>
    <property type="molecule type" value="Genomic_DNA"/>
</dbReference>
<dbReference type="Proteomes" id="UP000002892">
    <property type="component" value="Chromosome"/>
</dbReference>
<evidence type="ECO:0000259" key="1">
    <source>
        <dbReference type="Pfam" id="PF13649"/>
    </source>
</evidence>
<dbReference type="Pfam" id="PF13649">
    <property type="entry name" value="Methyltransf_25"/>
    <property type="match status" value="1"/>
</dbReference>
<accession>I4D1L2</accession>
<proteinExistence type="predicted"/>
<dbReference type="eggNOG" id="COG2227">
    <property type="taxonomic scope" value="Bacteria"/>
</dbReference>
<keyword evidence="2" id="KW-0808">Transferase</keyword>
<dbReference type="HOGENOM" id="CLU_092055_0_0_9"/>
<dbReference type="GO" id="GO:0008168">
    <property type="term" value="F:methyltransferase activity"/>
    <property type="evidence" value="ECO:0007669"/>
    <property type="project" value="UniProtKB-KW"/>
</dbReference>
<dbReference type="InterPro" id="IPR029063">
    <property type="entry name" value="SAM-dependent_MTases_sf"/>
</dbReference>
<dbReference type="STRING" id="646529.Desaci_0624"/>
<dbReference type="RefSeq" id="WP_014825698.1">
    <property type="nucleotide sequence ID" value="NC_018068.1"/>
</dbReference>
<gene>
    <name evidence="2" type="ordered locus">Desaci_0624</name>
</gene>
<dbReference type="GO" id="GO:0032259">
    <property type="term" value="P:methylation"/>
    <property type="evidence" value="ECO:0007669"/>
    <property type="project" value="UniProtKB-KW"/>
</dbReference>
<evidence type="ECO:0000313" key="2">
    <source>
        <dbReference type="EMBL" id="AFM39686.1"/>
    </source>
</evidence>
<keyword evidence="2" id="KW-0489">Methyltransferase</keyword>
<evidence type="ECO:0000313" key="3">
    <source>
        <dbReference type="Proteomes" id="UP000002892"/>
    </source>
</evidence>
<dbReference type="InterPro" id="IPR041698">
    <property type="entry name" value="Methyltransf_25"/>
</dbReference>
<protein>
    <submittedName>
        <fullName evidence="2">Methyltransferase family protein</fullName>
    </submittedName>
</protein>
<dbReference type="KEGG" id="dai:Desaci_0624"/>